<organism evidence="2 3">
    <name type="scientific">Coccidioides immitis RMSCC 2394</name>
    <dbReference type="NCBI Taxonomy" id="404692"/>
    <lineage>
        <taxon>Eukaryota</taxon>
        <taxon>Fungi</taxon>
        <taxon>Dikarya</taxon>
        <taxon>Ascomycota</taxon>
        <taxon>Pezizomycotina</taxon>
        <taxon>Eurotiomycetes</taxon>
        <taxon>Eurotiomycetidae</taxon>
        <taxon>Onygenales</taxon>
        <taxon>Onygenaceae</taxon>
        <taxon>Coccidioides</taxon>
    </lineage>
</organism>
<dbReference type="AlphaFoldDB" id="A0A0J6YPE6"/>
<feature type="compositionally biased region" description="Basic and acidic residues" evidence="1">
    <location>
        <begin position="17"/>
        <end position="40"/>
    </location>
</feature>
<dbReference type="Proteomes" id="UP000054565">
    <property type="component" value="Unassembled WGS sequence"/>
</dbReference>
<evidence type="ECO:0000256" key="1">
    <source>
        <dbReference type="SAM" id="MobiDB-lite"/>
    </source>
</evidence>
<name>A0A0J6YPE6_COCIT</name>
<evidence type="ECO:0000313" key="2">
    <source>
        <dbReference type="EMBL" id="KMP08853.1"/>
    </source>
</evidence>
<protein>
    <submittedName>
        <fullName evidence="2">Uncharacterized protein</fullName>
    </submittedName>
</protein>
<proteinExistence type="predicted"/>
<sequence>MSHLAPTAHLTFNGFRSQEDNTSDDKREKLSKNRDAKKGTLEGIVPENVRLESNLALKQVSRSIEHSDSAVLGHIIESKEADRERRRMRRRRRRGGEESGTGGREKRYERSGMEKKERFKNRRRMKEYQIERGGEGRKT</sequence>
<feature type="compositionally biased region" description="Basic and acidic residues" evidence="1">
    <location>
        <begin position="103"/>
        <end position="117"/>
    </location>
</feature>
<feature type="compositionally biased region" description="Basic and acidic residues" evidence="1">
    <location>
        <begin position="76"/>
        <end position="85"/>
    </location>
</feature>
<accession>A0A0J6YPE6</accession>
<evidence type="ECO:0000313" key="3">
    <source>
        <dbReference type="Proteomes" id="UP000054565"/>
    </source>
</evidence>
<feature type="region of interest" description="Disordered" evidence="1">
    <location>
        <begin position="1"/>
        <end position="44"/>
    </location>
</feature>
<reference evidence="3" key="1">
    <citation type="journal article" date="2010" name="Genome Res.">
        <title>Population genomic sequencing of Coccidioides fungi reveals recent hybridization and transposon control.</title>
        <authorList>
            <person name="Neafsey D.E."/>
            <person name="Barker B.M."/>
            <person name="Sharpton T.J."/>
            <person name="Stajich J.E."/>
            <person name="Park D.J."/>
            <person name="Whiston E."/>
            <person name="Hung C.-Y."/>
            <person name="McMahan C."/>
            <person name="White J."/>
            <person name="Sykes S."/>
            <person name="Heiman D."/>
            <person name="Young S."/>
            <person name="Zeng Q."/>
            <person name="Abouelleil A."/>
            <person name="Aftuck L."/>
            <person name="Bessette D."/>
            <person name="Brown A."/>
            <person name="FitzGerald M."/>
            <person name="Lui A."/>
            <person name="Macdonald J.P."/>
            <person name="Priest M."/>
            <person name="Orbach M.J."/>
            <person name="Galgiani J.N."/>
            <person name="Kirkland T.N."/>
            <person name="Cole G.T."/>
            <person name="Birren B.W."/>
            <person name="Henn M.R."/>
            <person name="Taylor J.W."/>
            <person name="Rounsley S.D."/>
        </authorList>
    </citation>
    <scope>NUCLEOTIDE SEQUENCE [LARGE SCALE GENOMIC DNA]</scope>
    <source>
        <strain evidence="3">RMSCC 2394</strain>
    </source>
</reference>
<feature type="compositionally biased region" description="Basic and acidic residues" evidence="1">
    <location>
        <begin position="126"/>
        <end position="139"/>
    </location>
</feature>
<dbReference type="EMBL" id="DS028098">
    <property type="protein sequence ID" value="KMP08853.1"/>
    <property type="molecule type" value="Genomic_DNA"/>
</dbReference>
<gene>
    <name evidence="2" type="ORF">CIRG_08534</name>
</gene>
<feature type="region of interest" description="Disordered" evidence="1">
    <location>
        <begin position="75"/>
        <end position="139"/>
    </location>
</feature>